<sequence length="136" mass="15560">MELVRNVVLAMTTEGTVQAFRRAERLVSQRRPLEALRVLEPVISVAEDEPSVQLLLGRAYFFSAQLKRAEQAFRRILEFDPSDHYARLVLGRTLQRQGRYNEARAQIRLATTMQPHDPAYQEALSEINAHIATRSA</sequence>
<dbReference type="InterPro" id="IPR011990">
    <property type="entry name" value="TPR-like_helical_dom_sf"/>
</dbReference>
<accession>A0ABN3FJP6</accession>
<dbReference type="EMBL" id="BAAARA010000001">
    <property type="protein sequence ID" value="GAA2331599.1"/>
    <property type="molecule type" value="Genomic_DNA"/>
</dbReference>
<dbReference type="PROSITE" id="PS50005">
    <property type="entry name" value="TPR"/>
    <property type="match status" value="1"/>
</dbReference>
<evidence type="ECO:0000313" key="2">
    <source>
        <dbReference type="EMBL" id="GAA2331599.1"/>
    </source>
</evidence>
<dbReference type="Pfam" id="PF14559">
    <property type="entry name" value="TPR_19"/>
    <property type="match status" value="1"/>
</dbReference>
<evidence type="ECO:0000256" key="1">
    <source>
        <dbReference type="PROSITE-ProRule" id="PRU00339"/>
    </source>
</evidence>
<name>A0ABN3FJP6_9PSEU</name>
<comment type="caution">
    <text evidence="2">The sequence shown here is derived from an EMBL/GenBank/DDBJ whole genome shotgun (WGS) entry which is preliminary data.</text>
</comment>
<protein>
    <submittedName>
        <fullName evidence="2">Tetratricopeptide repeat protein</fullName>
    </submittedName>
</protein>
<gene>
    <name evidence="2" type="ORF">GCM10009854_03400</name>
</gene>
<feature type="repeat" description="TPR" evidence="1">
    <location>
        <begin position="50"/>
        <end position="83"/>
    </location>
</feature>
<dbReference type="Proteomes" id="UP001501218">
    <property type="component" value="Unassembled WGS sequence"/>
</dbReference>
<dbReference type="SMART" id="SM00028">
    <property type="entry name" value="TPR"/>
    <property type="match status" value="2"/>
</dbReference>
<dbReference type="SUPFAM" id="SSF48452">
    <property type="entry name" value="TPR-like"/>
    <property type="match status" value="1"/>
</dbReference>
<organism evidence="2 3">
    <name type="scientific">Saccharopolyspora halophila</name>
    <dbReference type="NCBI Taxonomy" id="405551"/>
    <lineage>
        <taxon>Bacteria</taxon>
        <taxon>Bacillati</taxon>
        <taxon>Actinomycetota</taxon>
        <taxon>Actinomycetes</taxon>
        <taxon>Pseudonocardiales</taxon>
        <taxon>Pseudonocardiaceae</taxon>
        <taxon>Saccharopolyspora</taxon>
    </lineage>
</organism>
<keyword evidence="1" id="KW-0802">TPR repeat</keyword>
<keyword evidence="3" id="KW-1185">Reference proteome</keyword>
<evidence type="ECO:0000313" key="3">
    <source>
        <dbReference type="Proteomes" id="UP001501218"/>
    </source>
</evidence>
<dbReference type="InterPro" id="IPR019734">
    <property type="entry name" value="TPR_rpt"/>
</dbReference>
<proteinExistence type="predicted"/>
<dbReference type="Gene3D" id="1.25.40.10">
    <property type="entry name" value="Tetratricopeptide repeat domain"/>
    <property type="match status" value="1"/>
</dbReference>
<reference evidence="2 3" key="1">
    <citation type="journal article" date="2019" name="Int. J. Syst. Evol. Microbiol.">
        <title>The Global Catalogue of Microorganisms (GCM) 10K type strain sequencing project: providing services to taxonomists for standard genome sequencing and annotation.</title>
        <authorList>
            <consortium name="The Broad Institute Genomics Platform"/>
            <consortium name="The Broad Institute Genome Sequencing Center for Infectious Disease"/>
            <person name="Wu L."/>
            <person name="Ma J."/>
        </authorList>
    </citation>
    <scope>NUCLEOTIDE SEQUENCE [LARGE SCALE GENOMIC DNA]</scope>
    <source>
        <strain evidence="2 3">JCM 16221</strain>
    </source>
</reference>